<dbReference type="PANTHER" id="PTHR34220">
    <property type="entry name" value="SENSOR HISTIDINE KINASE YPDA"/>
    <property type="match status" value="1"/>
</dbReference>
<evidence type="ECO:0000256" key="10">
    <source>
        <dbReference type="ARBA" id="ARBA00023136"/>
    </source>
</evidence>
<feature type="domain" description="Histidine kinase/HSP90-like ATPase" evidence="12">
    <location>
        <begin position="333"/>
        <end position="437"/>
    </location>
</feature>
<evidence type="ECO:0000256" key="7">
    <source>
        <dbReference type="ARBA" id="ARBA00022840"/>
    </source>
</evidence>
<dbReference type="InterPro" id="IPR010559">
    <property type="entry name" value="Sig_transdc_His_kin_internal"/>
</dbReference>
<reference evidence="15 16" key="1">
    <citation type="submission" date="2016-03" db="EMBL/GenBank/DDBJ databases">
        <authorList>
            <person name="Ploux O."/>
        </authorList>
    </citation>
    <scope>NUCLEOTIDE SEQUENCE [LARGE SCALE GENOMIC DNA]</scope>
    <source>
        <strain evidence="15 16">R-45378</strain>
    </source>
</reference>
<keyword evidence="8 11" id="KW-1133">Transmembrane helix</keyword>
<feature type="transmembrane region" description="Helical" evidence="11">
    <location>
        <begin position="51"/>
        <end position="73"/>
    </location>
</feature>
<comment type="caution">
    <text evidence="15">The sequence shown here is derived from an EMBL/GenBank/DDBJ whole genome shotgun (WGS) entry which is preliminary data.</text>
</comment>
<feature type="domain" description="Signal transduction histidine kinase 5TM receptor LytS transmembrane region" evidence="14">
    <location>
        <begin position="42"/>
        <end position="223"/>
    </location>
</feature>
<dbReference type="GO" id="GO:0005524">
    <property type="term" value="F:ATP binding"/>
    <property type="evidence" value="ECO:0007669"/>
    <property type="project" value="UniProtKB-KW"/>
</dbReference>
<evidence type="ECO:0000256" key="11">
    <source>
        <dbReference type="SAM" id="Phobius"/>
    </source>
</evidence>
<evidence type="ECO:0000256" key="8">
    <source>
        <dbReference type="ARBA" id="ARBA00022989"/>
    </source>
</evidence>
<name>A0A177NLM7_9GAMM</name>
<sequence>MHYPIGNDMLFHWLDNTAQLSQRVCVVLIAAHVSIRIDWLRQALRGDSHLWRNRLVCSAFFGIFAMIGTHSGFLLDVHQLGKHIAWPAELSDALKHSQAVIGFRDLMVLAAGVTAGPWIGFGAGVAAGGERYLLGGFAGEASAAATVLQGVWAGLAVRFWPVLARRLRGAAFIALVGTLMQKAVLLALVSPYADALALVVETALPVAVVNTFGLLLFLFVMQDLERDRLANQARQAELRALNAQIEPHFMNNTLNAIKALIRRDPDAAAQYVVKLARFLDDTRTNTGANSISLQQEITQVERYLDFQRLRFPEAFQFQRNISPQLLPCQLPPRCLQTLAENALLHGMQGQNRPLKIDIIGVDHGETLTLRVSDTGCGIAAPRLKELGSRPVESAAGNGSGLYQLKRSLKLAFPRQSNLAINSWPGHGTEVILTIPKRTATW</sequence>
<evidence type="ECO:0000256" key="9">
    <source>
        <dbReference type="ARBA" id="ARBA00023012"/>
    </source>
</evidence>
<evidence type="ECO:0000313" key="15">
    <source>
        <dbReference type="EMBL" id="OAI17930.1"/>
    </source>
</evidence>
<keyword evidence="7" id="KW-0067">ATP-binding</keyword>
<dbReference type="InterPro" id="IPR036890">
    <property type="entry name" value="HATPase_C_sf"/>
</dbReference>
<comment type="subcellular location">
    <subcellularLocation>
        <location evidence="1">Cell membrane</location>
        <topology evidence="1">Multi-pass membrane protein</topology>
    </subcellularLocation>
</comment>
<evidence type="ECO:0000259" key="13">
    <source>
        <dbReference type="Pfam" id="PF06580"/>
    </source>
</evidence>
<evidence type="ECO:0000256" key="4">
    <source>
        <dbReference type="ARBA" id="ARBA00022692"/>
    </source>
</evidence>
<dbReference type="Proteomes" id="UP000077857">
    <property type="component" value="Unassembled WGS sequence"/>
</dbReference>
<dbReference type="GO" id="GO:0005886">
    <property type="term" value="C:plasma membrane"/>
    <property type="evidence" value="ECO:0007669"/>
    <property type="project" value="UniProtKB-SubCell"/>
</dbReference>
<dbReference type="OrthoDB" id="2514702at2"/>
<dbReference type="Gene3D" id="3.30.565.10">
    <property type="entry name" value="Histidine kinase-like ATPase, C-terminal domain"/>
    <property type="match status" value="1"/>
</dbReference>
<dbReference type="Pfam" id="PF06580">
    <property type="entry name" value="His_kinase"/>
    <property type="match status" value="1"/>
</dbReference>
<accession>A0A177NLM7</accession>
<keyword evidence="10 11" id="KW-0472">Membrane</keyword>
<keyword evidence="6" id="KW-0418">Kinase</keyword>
<evidence type="ECO:0000256" key="2">
    <source>
        <dbReference type="ARBA" id="ARBA00022475"/>
    </source>
</evidence>
<feature type="domain" description="Signal transduction histidine kinase internal region" evidence="13">
    <location>
        <begin position="236"/>
        <end position="314"/>
    </location>
</feature>
<evidence type="ECO:0000256" key="5">
    <source>
        <dbReference type="ARBA" id="ARBA00022741"/>
    </source>
</evidence>
<keyword evidence="5" id="KW-0547">Nucleotide-binding</keyword>
<dbReference type="InterPro" id="IPR003594">
    <property type="entry name" value="HATPase_dom"/>
</dbReference>
<dbReference type="GO" id="GO:0071555">
    <property type="term" value="P:cell wall organization"/>
    <property type="evidence" value="ECO:0007669"/>
    <property type="project" value="InterPro"/>
</dbReference>
<dbReference type="RefSeq" id="WP_064040130.1">
    <property type="nucleotide sequence ID" value="NZ_LUUJ01000063.1"/>
</dbReference>
<keyword evidence="2" id="KW-1003">Cell membrane</keyword>
<dbReference type="InterPro" id="IPR011620">
    <property type="entry name" value="Sig_transdc_His_kinase_LytS_TM"/>
</dbReference>
<dbReference type="SUPFAM" id="SSF55874">
    <property type="entry name" value="ATPase domain of HSP90 chaperone/DNA topoisomerase II/histidine kinase"/>
    <property type="match status" value="1"/>
</dbReference>
<evidence type="ECO:0000313" key="16">
    <source>
        <dbReference type="Proteomes" id="UP000077857"/>
    </source>
</evidence>
<evidence type="ECO:0000259" key="12">
    <source>
        <dbReference type="Pfam" id="PF02518"/>
    </source>
</evidence>
<protein>
    <submittedName>
        <fullName evidence="15">Uncharacterized protein</fullName>
    </submittedName>
</protein>
<feature type="transmembrane region" description="Helical" evidence="11">
    <location>
        <begin position="169"/>
        <end position="189"/>
    </location>
</feature>
<evidence type="ECO:0000256" key="6">
    <source>
        <dbReference type="ARBA" id="ARBA00022777"/>
    </source>
</evidence>
<dbReference type="EMBL" id="LUUJ01000063">
    <property type="protein sequence ID" value="OAI17930.1"/>
    <property type="molecule type" value="Genomic_DNA"/>
</dbReference>
<keyword evidence="4 11" id="KW-0812">Transmembrane</keyword>
<evidence type="ECO:0000256" key="1">
    <source>
        <dbReference type="ARBA" id="ARBA00004651"/>
    </source>
</evidence>
<feature type="transmembrane region" description="Helical" evidence="11">
    <location>
        <begin position="132"/>
        <end position="157"/>
    </location>
</feature>
<dbReference type="Pfam" id="PF07694">
    <property type="entry name" value="5TM-5TMR_LYT"/>
    <property type="match status" value="1"/>
</dbReference>
<dbReference type="GO" id="GO:0000155">
    <property type="term" value="F:phosphorelay sensor kinase activity"/>
    <property type="evidence" value="ECO:0007669"/>
    <property type="project" value="InterPro"/>
</dbReference>
<dbReference type="Pfam" id="PF02518">
    <property type="entry name" value="HATPase_c"/>
    <property type="match status" value="1"/>
</dbReference>
<feature type="transmembrane region" description="Helical" evidence="11">
    <location>
        <begin position="195"/>
        <end position="220"/>
    </location>
</feature>
<dbReference type="AlphaFoldDB" id="A0A177NLM7"/>
<proteinExistence type="predicted"/>
<dbReference type="InterPro" id="IPR050640">
    <property type="entry name" value="Bact_2-comp_sensor_kinase"/>
</dbReference>
<keyword evidence="3" id="KW-0808">Transferase</keyword>
<dbReference type="PANTHER" id="PTHR34220:SF7">
    <property type="entry name" value="SENSOR HISTIDINE KINASE YPDA"/>
    <property type="match status" value="1"/>
</dbReference>
<evidence type="ECO:0000259" key="14">
    <source>
        <dbReference type="Pfam" id="PF07694"/>
    </source>
</evidence>
<keyword evidence="9" id="KW-0902">Two-component regulatory system</keyword>
<gene>
    <name evidence="15" type="ORF">A1507_00435</name>
</gene>
<organism evidence="15 16">
    <name type="scientific">Methylomonas koyamae</name>
    <dbReference type="NCBI Taxonomy" id="702114"/>
    <lineage>
        <taxon>Bacteria</taxon>
        <taxon>Pseudomonadati</taxon>
        <taxon>Pseudomonadota</taxon>
        <taxon>Gammaproteobacteria</taxon>
        <taxon>Methylococcales</taxon>
        <taxon>Methylococcaceae</taxon>
        <taxon>Methylomonas</taxon>
    </lineage>
</organism>
<evidence type="ECO:0000256" key="3">
    <source>
        <dbReference type="ARBA" id="ARBA00022679"/>
    </source>
</evidence>